<dbReference type="Gene3D" id="3.30.1360.40">
    <property type="match status" value="1"/>
</dbReference>
<dbReference type="NCBIfam" id="TIGR00724">
    <property type="entry name" value="urea_amlyse_rel"/>
    <property type="match status" value="1"/>
</dbReference>
<comment type="caution">
    <text evidence="6">The sequence shown here is derived from an EMBL/GenBank/DDBJ whole genome shotgun (WGS) entry which is preliminary data.</text>
</comment>
<name>A0A171KPA6_9BURK</name>
<reference evidence="6 7" key="1">
    <citation type="submission" date="2015-04" db="EMBL/GenBank/DDBJ databases">
        <title>Genome sequence of Kerstersia gyiorum CG1.</title>
        <authorList>
            <person name="Greninger A.L."/>
            <person name="Kozyreva V."/>
            <person name="Chaturvedi V."/>
        </authorList>
    </citation>
    <scope>NUCLEOTIDE SEQUENCE [LARGE SCALE GENOMIC DNA]</scope>
    <source>
        <strain evidence="6 7">CG1</strain>
    </source>
</reference>
<dbReference type="Gene3D" id="2.40.100.10">
    <property type="entry name" value="Cyclophilin-like"/>
    <property type="match status" value="2"/>
</dbReference>
<keyword evidence="2" id="KW-0378">Hydrolase</keyword>
<dbReference type="RefSeq" id="WP_068373826.1">
    <property type="nucleotide sequence ID" value="NZ_LBNE01000012.1"/>
</dbReference>
<dbReference type="SUPFAM" id="SSF50891">
    <property type="entry name" value="Cyclophilin-like"/>
    <property type="match status" value="2"/>
</dbReference>
<organism evidence="6 7">
    <name type="scientific">Kerstersia gyiorum</name>
    <dbReference type="NCBI Taxonomy" id="206506"/>
    <lineage>
        <taxon>Bacteria</taxon>
        <taxon>Pseudomonadati</taxon>
        <taxon>Pseudomonadota</taxon>
        <taxon>Betaproteobacteria</taxon>
        <taxon>Burkholderiales</taxon>
        <taxon>Alcaligenaceae</taxon>
        <taxon>Kerstersia</taxon>
    </lineage>
</organism>
<dbReference type="GO" id="GO:0005524">
    <property type="term" value="F:ATP binding"/>
    <property type="evidence" value="ECO:0007669"/>
    <property type="project" value="UniProtKB-KW"/>
</dbReference>
<evidence type="ECO:0000256" key="3">
    <source>
        <dbReference type="ARBA" id="ARBA00022840"/>
    </source>
</evidence>
<evidence type="ECO:0000313" key="6">
    <source>
        <dbReference type="EMBL" id="KKO70723.1"/>
    </source>
</evidence>
<dbReference type="InterPro" id="IPR052708">
    <property type="entry name" value="PxpC"/>
</dbReference>
<evidence type="ECO:0000256" key="1">
    <source>
        <dbReference type="ARBA" id="ARBA00022741"/>
    </source>
</evidence>
<protein>
    <submittedName>
        <fullName evidence="6">Acetyl-COA carboxylase</fullName>
    </submittedName>
</protein>
<dbReference type="GO" id="GO:0016787">
    <property type="term" value="F:hydrolase activity"/>
    <property type="evidence" value="ECO:0007669"/>
    <property type="project" value="UniProtKB-KW"/>
</dbReference>
<dbReference type="AlphaFoldDB" id="A0A171KPA6"/>
<dbReference type="Pfam" id="PF02626">
    <property type="entry name" value="CT_A_B"/>
    <property type="match status" value="1"/>
</dbReference>
<proteinExistence type="predicted"/>
<evidence type="ECO:0000256" key="2">
    <source>
        <dbReference type="ARBA" id="ARBA00022801"/>
    </source>
</evidence>
<gene>
    <name evidence="6" type="ORF">AAV32_14520</name>
</gene>
<evidence type="ECO:0000259" key="4">
    <source>
        <dbReference type="SMART" id="SM00796"/>
    </source>
</evidence>
<dbReference type="InterPro" id="IPR029000">
    <property type="entry name" value="Cyclophilin-like_dom_sf"/>
</dbReference>
<feature type="domain" description="Carboxyltransferase" evidence="4">
    <location>
        <begin position="1"/>
        <end position="191"/>
    </location>
</feature>
<evidence type="ECO:0000259" key="5">
    <source>
        <dbReference type="SMART" id="SM00797"/>
    </source>
</evidence>
<dbReference type="InterPro" id="IPR003778">
    <property type="entry name" value="CT_A_B"/>
</dbReference>
<keyword evidence="1" id="KW-0547">Nucleotide-binding</keyword>
<dbReference type="PATRIC" id="fig|206506.3.peg.3095"/>
<keyword evidence="3" id="KW-0067">ATP-binding</keyword>
<accession>A0A171KPA6</accession>
<feature type="domain" description="Carboxyltransferase" evidence="5">
    <location>
        <begin position="265"/>
        <end position="547"/>
    </location>
</feature>
<dbReference type="SMART" id="SM00797">
    <property type="entry name" value="AHS2"/>
    <property type="match status" value="1"/>
</dbReference>
<sequence length="565" mass="59249">MRFLPVNSHAMLVELEDLAQVLALFEALQAEPLPGVEELVPAARTVLVRFQPALICREVLAGHIAALRTQTGAQQPGELVEIPVRYDGEDLDEVAQLLGLSREEVIRRHTGSAYSVAFTGFAPGFAYLAGGDPVFDVPRRTSPRTRIPAGAVGLAGRFSGVYPQASPGGWQIIGVTDVPMWDATRAVPALLQPGMRVRFIEQRGPVGAPVFSRSGQHQPHSRPQARLPAVGSVTAAAATGMFACVMRQPGLLALFQDQGRPGLASQGVSASGALDQAALREANRLVGNAAGTACIEFVPGGFEIECQGDVVIAVTGADAPLILRDREGRHAGLPSHRPLALTDGERFQAGPARAGSRAYLAVRGGFAVETFLGSASSDTLAHIGPDALRAGDRLPVLPARHGCVGEPAVSRPDMPAPGETVWLDITLGPRADWFTDAALALLLQQAWQVTPQSNRVGIRLQGAVPLARSLTAELPSEGTVAGALQVPPSGQPVLFLADRPLTGGYPVIACVAPHDLDRAGQIPVGALVRLRVLEPFQPIIPERRPIAGDVSAAAPASSPSILPLP</sequence>
<dbReference type="SUPFAM" id="SSF160467">
    <property type="entry name" value="PH0987 N-terminal domain-like"/>
    <property type="match status" value="1"/>
</dbReference>
<dbReference type="EMBL" id="LBNE01000012">
    <property type="protein sequence ID" value="KKO70723.1"/>
    <property type="molecule type" value="Genomic_DNA"/>
</dbReference>
<dbReference type="InterPro" id="IPR003833">
    <property type="entry name" value="CT_C_D"/>
</dbReference>
<keyword evidence="7" id="KW-1185">Reference proteome</keyword>
<dbReference type="PANTHER" id="PTHR43309">
    <property type="entry name" value="5-OXOPROLINASE SUBUNIT C"/>
    <property type="match status" value="1"/>
</dbReference>
<dbReference type="Pfam" id="PF02682">
    <property type="entry name" value="CT_C_D"/>
    <property type="match status" value="1"/>
</dbReference>
<dbReference type="SMART" id="SM00796">
    <property type="entry name" value="AHS1"/>
    <property type="match status" value="1"/>
</dbReference>
<dbReference type="STRING" id="206506.AAV32_14520"/>
<dbReference type="PANTHER" id="PTHR43309:SF3">
    <property type="entry name" value="5-OXOPROLINASE SUBUNIT C"/>
    <property type="match status" value="1"/>
</dbReference>
<dbReference type="Proteomes" id="UP000078084">
    <property type="component" value="Unassembled WGS sequence"/>
</dbReference>
<evidence type="ECO:0000313" key="7">
    <source>
        <dbReference type="Proteomes" id="UP000078084"/>
    </source>
</evidence>